<proteinExistence type="predicted"/>
<keyword evidence="1" id="KW-0863">Zinc-finger</keyword>
<dbReference type="GO" id="GO:0003676">
    <property type="term" value="F:nucleic acid binding"/>
    <property type="evidence" value="ECO:0007669"/>
    <property type="project" value="InterPro"/>
</dbReference>
<dbReference type="Proteomes" id="UP000236291">
    <property type="component" value="Unassembled WGS sequence"/>
</dbReference>
<dbReference type="AlphaFoldDB" id="A0A2K3LYY0"/>
<keyword evidence="1" id="KW-0479">Metal-binding</keyword>
<feature type="compositionally biased region" description="Polar residues" evidence="2">
    <location>
        <begin position="344"/>
        <end position="354"/>
    </location>
</feature>
<keyword evidence="1" id="KW-0862">Zinc</keyword>
<reference evidence="4 5" key="2">
    <citation type="journal article" date="2017" name="Front. Plant Sci.">
        <title>Gene Classification and Mining of Molecular Markers Useful in Red Clover (Trifolium pratense) Breeding.</title>
        <authorList>
            <person name="Istvanek J."/>
            <person name="Dluhosova J."/>
            <person name="Dluhos P."/>
            <person name="Patkova L."/>
            <person name="Nedelnik J."/>
            <person name="Repkova J."/>
        </authorList>
    </citation>
    <scope>NUCLEOTIDE SEQUENCE [LARGE SCALE GENOMIC DNA]</scope>
    <source>
        <strain evidence="5">cv. Tatra</strain>
        <tissue evidence="4">Young leaves</tissue>
    </source>
</reference>
<protein>
    <recommendedName>
        <fullName evidence="3">CCHC-type domain-containing protein</fullName>
    </recommendedName>
</protein>
<dbReference type="STRING" id="57577.A0A2K3LYY0"/>
<dbReference type="ExpressionAtlas" id="A0A2K3LYY0">
    <property type="expression patterns" value="baseline"/>
</dbReference>
<evidence type="ECO:0000259" key="3">
    <source>
        <dbReference type="PROSITE" id="PS50158"/>
    </source>
</evidence>
<evidence type="ECO:0000256" key="2">
    <source>
        <dbReference type="SAM" id="MobiDB-lite"/>
    </source>
</evidence>
<evidence type="ECO:0000313" key="4">
    <source>
        <dbReference type="EMBL" id="PNX83747.1"/>
    </source>
</evidence>
<evidence type="ECO:0000256" key="1">
    <source>
        <dbReference type="PROSITE-ProRule" id="PRU00047"/>
    </source>
</evidence>
<dbReference type="InterPro" id="IPR001878">
    <property type="entry name" value="Znf_CCHC"/>
</dbReference>
<dbReference type="EMBL" id="ASHM01044828">
    <property type="protein sequence ID" value="PNX83747.1"/>
    <property type="molecule type" value="Genomic_DNA"/>
</dbReference>
<dbReference type="PANTHER" id="PTHR31286">
    <property type="entry name" value="GLYCINE-RICH CELL WALL STRUCTURAL PROTEIN 1.8-LIKE"/>
    <property type="match status" value="1"/>
</dbReference>
<feature type="region of interest" description="Disordered" evidence="2">
    <location>
        <begin position="327"/>
        <end position="397"/>
    </location>
</feature>
<evidence type="ECO:0000313" key="5">
    <source>
        <dbReference type="Proteomes" id="UP000236291"/>
    </source>
</evidence>
<dbReference type="Pfam" id="PF14111">
    <property type="entry name" value="DUF4283"/>
    <property type="match status" value="1"/>
</dbReference>
<feature type="domain" description="CCHC-type" evidence="3">
    <location>
        <begin position="245"/>
        <end position="259"/>
    </location>
</feature>
<comment type="caution">
    <text evidence="4">The sequence shown here is derived from an EMBL/GenBank/DDBJ whole genome shotgun (WGS) entry which is preliminary data.</text>
</comment>
<sequence length="397" mass="44433">MATVPSETAHGQHISAPSRPPESVSFRDKLLGSQEPIPRREKVDLISNNLFRIEYEDGDRRRPQCYADDSVLKDLWLPWQHAIIFKLLGKNIGFYAMRDRLKAIWKLTGDMEIMDIGHGFFMVKFDLEADREKVINGGPWMIYDRYVAIRPWTTDFISSQVKINRTLVWICFPSLGMKYYDESLLLALAAAVGTPVKVDMHTLNASRGKFARVCIEIDLDKPVVGKVWFRDFWYHVEYEGLHLLCKCCGIYGHVARNCPTKVAMQETKSIVSIGAATNVADVGATGKTALADPPSSTEPGKEGPHVAVEIKGDELYGDWLVFNRKKNNGRKSSGKNQGAAAKLQSGSNTKSNGKGLSFSHLNDAENLLEDENQKIPMVSQFHPRGGVESTKVWTTKS</sequence>
<organism evidence="4 5">
    <name type="scientific">Trifolium pratense</name>
    <name type="common">Red clover</name>
    <dbReference type="NCBI Taxonomy" id="57577"/>
    <lineage>
        <taxon>Eukaryota</taxon>
        <taxon>Viridiplantae</taxon>
        <taxon>Streptophyta</taxon>
        <taxon>Embryophyta</taxon>
        <taxon>Tracheophyta</taxon>
        <taxon>Spermatophyta</taxon>
        <taxon>Magnoliopsida</taxon>
        <taxon>eudicotyledons</taxon>
        <taxon>Gunneridae</taxon>
        <taxon>Pentapetalae</taxon>
        <taxon>rosids</taxon>
        <taxon>fabids</taxon>
        <taxon>Fabales</taxon>
        <taxon>Fabaceae</taxon>
        <taxon>Papilionoideae</taxon>
        <taxon>50 kb inversion clade</taxon>
        <taxon>NPAAA clade</taxon>
        <taxon>Hologalegina</taxon>
        <taxon>IRL clade</taxon>
        <taxon>Trifolieae</taxon>
        <taxon>Trifolium</taxon>
    </lineage>
</organism>
<accession>A0A2K3LYY0</accession>
<gene>
    <name evidence="4" type="ORF">L195_g039795</name>
</gene>
<dbReference type="InterPro" id="IPR040256">
    <property type="entry name" value="At4g02000-like"/>
</dbReference>
<reference evidence="4 5" key="1">
    <citation type="journal article" date="2014" name="Am. J. Bot.">
        <title>Genome assembly and annotation for red clover (Trifolium pratense; Fabaceae).</title>
        <authorList>
            <person name="Istvanek J."/>
            <person name="Jaros M."/>
            <person name="Krenek A."/>
            <person name="Repkova J."/>
        </authorList>
    </citation>
    <scope>NUCLEOTIDE SEQUENCE [LARGE SCALE GENOMIC DNA]</scope>
    <source>
        <strain evidence="5">cv. Tatra</strain>
        <tissue evidence="4">Young leaves</tissue>
    </source>
</reference>
<dbReference type="InterPro" id="IPR025558">
    <property type="entry name" value="DUF4283"/>
</dbReference>
<dbReference type="InterPro" id="IPR036875">
    <property type="entry name" value="Znf_CCHC_sf"/>
</dbReference>
<dbReference type="GO" id="GO:0008270">
    <property type="term" value="F:zinc ion binding"/>
    <property type="evidence" value="ECO:0007669"/>
    <property type="project" value="UniProtKB-KW"/>
</dbReference>
<name>A0A2K3LYY0_TRIPR</name>
<dbReference type="PROSITE" id="PS50158">
    <property type="entry name" value="ZF_CCHC"/>
    <property type="match status" value="1"/>
</dbReference>
<dbReference type="PANTHER" id="PTHR31286:SF171">
    <property type="entry name" value="CCHC-TYPE DOMAIN-CONTAINING PROTEIN"/>
    <property type="match status" value="1"/>
</dbReference>
<feature type="region of interest" description="Disordered" evidence="2">
    <location>
        <begin position="1"/>
        <end position="25"/>
    </location>
</feature>
<dbReference type="SUPFAM" id="SSF57756">
    <property type="entry name" value="Retrovirus zinc finger-like domains"/>
    <property type="match status" value="1"/>
</dbReference>